<comment type="domain">
    <text evidence="8">The N-terminal region contains the highly conserved SGGXDS motif, predicted to be a P-loop motif involved in ATP binding.</text>
</comment>
<dbReference type="NCBIfam" id="TIGR02432">
    <property type="entry name" value="lysidine_TilS_N"/>
    <property type="match status" value="1"/>
</dbReference>
<proteinExistence type="inferred from homology"/>
<evidence type="ECO:0000256" key="3">
    <source>
        <dbReference type="ARBA" id="ARBA00022598"/>
    </source>
</evidence>
<feature type="domain" description="Lysidine-tRNA(Ile) synthetase C-terminal" evidence="9">
    <location>
        <begin position="395"/>
        <end position="465"/>
    </location>
</feature>
<keyword evidence="11" id="KW-1185">Reference proteome</keyword>
<dbReference type="GO" id="GO:0006400">
    <property type="term" value="P:tRNA modification"/>
    <property type="evidence" value="ECO:0007669"/>
    <property type="project" value="UniProtKB-UniRule"/>
</dbReference>
<dbReference type="NCBIfam" id="TIGR02433">
    <property type="entry name" value="lysidine_TilS_C"/>
    <property type="match status" value="1"/>
</dbReference>
<dbReference type="InterPro" id="IPR012795">
    <property type="entry name" value="tRNA_Ile_lys_synt_N"/>
</dbReference>
<dbReference type="GO" id="GO:0005524">
    <property type="term" value="F:ATP binding"/>
    <property type="evidence" value="ECO:0007669"/>
    <property type="project" value="UniProtKB-UniRule"/>
</dbReference>
<evidence type="ECO:0000256" key="8">
    <source>
        <dbReference type="HAMAP-Rule" id="MF_01161"/>
    </source>
</evidence>
<dbReference type="InterPro" id="IPR015262">
    <property type="entry name" value="tRNA_Ile_lys_synt_subst-bd"/>
</dbReference>
<dbReference type="GO" id="GO:0005737">
    <property type="term" value="C:cytoplasm"/>
    <property type="evidence" value="ECO:0007669"/>
    <property type="project" value="UniProtKB-SubCell"/>
</dbReference>
<evidence type="ECO:0000256" key="1">
    <source>
        <dbReference type="ARBA" id="ARBA00004496"/>
    </source>
</evidence>
<dbReference type="Proteomes" id="UP000622890">
    <property type="component" value="Unassembled WGS sequence"/>
</dbReference>
<organism evidence="10 11">
    <name type="scientific">Noviherbaspirillum pedocola</name>
    <dbReference type="NCBI Taxonomy" id="2801341"/>
    <lineage>
        <taxon>Bacteria</taxon>
        <taxon>Pseudomonadati</taxon>
        <taxon>Pseudomonadota</taxon>
        <taxon>Betaproteobacteria</taxon>
        <taxon>Burkholderiales</taxon>
        <taxon>Oxalobacteraceae</taxon>
        <taxon>Noviherbaspirillum</taxon>
    </lineage>
</organism>
<name>A0A934SSA4_9BURK</name>
<evidence type="ECO:0000256" key="6">
    <source>
        <dbReference type="ARBA" id="ARBA00022840"/>
    </source>
</evidence>
<dbReference type="RefSeq" id="WP_200592646.1">
    <property type="nucleotide sequence ID" value="NZ_JAEPBG010000005.1"/>
</dbReference>
<reference evidence="10" key="1">
    <citation type="submission" date="2021-01" db="EMBL/GenBank/DDBJ databases">
        <title>Genome sequence of strain Noviherbaspirillum sp. DKR-6.</title>
        <authorList>
            <person name="Chaudhary D.K."/>
        </authorList>
    </citation>
    <scope>NUCLEOTIDE SEQUENCE</scope>
    <source>
        <strain evidence="10">DKR-6</strain>
    </source>
</reference>
<evidence type="ECO:0000256" key="2">
    <source>
        <dbReference type="ARBA" id="ARBA00022490"/>
    </source>
</evidence>
<comment type="catalytic activity">
    <reaction evidence="7 8">
        <text>cytidine(34) in tRNA(Ile2) + L-lysine + ATP = lysidine(34) in tRNA(Ile2) + AMP + diphosphate + H(+)</text>
        <dbReference type="Rhea" id="RHEA:43744"/>
        <dbReference type="Rhea" id="RHEA-COMP:10625"/>
        <dbReference type="Rhea" id="RHEA-COMP:10670"/>
        <dbReference type="ChEBI" id="CHEBI:15378"/>
        <dbReference type="ChEBI" id="CHEBI:30616"/>
        <dbReference type="ChEBI" id="CHEBI:32551"/>
        <dbReference type="ChEBI" id="CHEBI:33019"/>
        <dbReference type="ChEBI" id="CHEBI:82748"/>
        <dbReference type="ChEBI" id="CHEBI:83665"/>
        <dbReference type="ChEBI" id="CHEBI:456215"/>
        <dbReference type="EC" id="6.3.4.19"/>
    </reaction>
</comment>
<dbReference type="InterPro" id="IPR014729">
    <property type="entry name" value="Rossmann-like_a/b/a_fold"/>
</dbReference>
<dbReference type="GO" id="GO:0032267">
    <property type="term" value="F:tRNA(Ile)-lysidine synthase activity"/>
    <property type="evidence" value="ECO:0007669"/>
    <property type="project" value="UniProtKB-EC"/>
</dbReference>
<dbReference type="Pfam" id="PF09179">
    <property type="entry name" value="TilS"/>
    <property type="match status" value="1"/>
</dbReference>
<sequence>MASSRKSRNPSNPSDIASAFERALGDILARVRALGRDPSRIAIAYSGGLDSSLLLHLACRYGKQNDIEIIACHVHHGLSLHADAWLAHCEAQALRLGAAFDWRRVALNLEGGHGVEEAARLERYRALAQMCERSGASLVLTGHHQDDQAETVLLQLMRGAGLPGLSGMGVFQERHALLGPKVALGRPLLGISRAALETAARAIALSHVDDESNADVRYRRNAVRHAVAPVLERHFPGYAAALSRSAAHAQSAQALLRDLAELDLGHCGASDWNAPLDANSLARLPARRADNLLRHWLQHQGVSLPSTARMDEMRAQMLNAASDAHPEIDFGGKVLRRVRGDLIIAARRDAPPQDDMLLRWQGEDEIAVPQWGGSLQFLRDEGCGIPIELLHEHGLLLRPRRGGERLKPARSRPSRSLKLLYQEAGIPPWRRLWSPLVYLNESLVFVAQLGMDARHAEEGGIVLRWRENQDGRYA</sequence>
<keyword evidence="3 8" id="KW-0436">Ligase</keyword>
<gene>
    <name evidence="8 10" type="primary">tilS</name>
    <name evidence="10" type="ORF">JJB74_14570</name>
</gene>
<dbReference type="SUPFAM" id="SSF52402">
    <property type="entry name" value="Adenine nucleotide alpha hydrolases-like"/>
    <property type="match status" value="1"/>
</dbReference>
<dbReference type="InterPro" id="IPR011063">
    <property type="entry name" value="TilS/TtcA_N"/>
</dbReference>
<evidence type="ECO:0000256" key="5">
    <source>
        <dbReference type="ARBA" id="ARBA00022741"/>
    </source>
</evidence>
<comment type="caution">
    <text evidence="10">The sequence shown here is derived from an EMBL/GenBank/DDBJ whole genome shotgun (WGS) entry which is preliminary data.</text>
</comment>
<dbReference type="Gene3D" id="3.40.50.620">
    <property type="entry name" value="HUPs"/>
    <property type="match status" value="1"/>
</dbReference>
<dbReference type="InterPro" id="IPR012796">
    <property type="entry name" value="Lysidine-tRNA-synth_C"/>
</dbReference>
<comment type="similarity">
    <text evidence="8">Belongs to the tRNA(Ile)-lysidine synthase family.</text>
</comment>
<dbReference type="EMBL" id="JAEPBG010000005">
    <property type="protein sequence ID" value="MBK4735841.1"/>
    <property type="molecule type" value="Genomic_DNA"/>
</dbReference>
<evidence type="ECO:0000313" key="11">
    <source>
        <dbReference type="Proteomes" id="UP000622890"/>
    </source>
</evidence>
<dbReference type="HAMAP" id="MF_01161">
    <property type="entry name" value="tRNA_Ile_lys_synt"/>
    <property type="match status" value="1"/>
</dbReference>
<evidence type="ECO:0000313" key="10">
    <source>
        <dbReference type="EMBL" id="MBK4735841.1"/>
    </source>
</evidence>
<keyword evidence="4 8" id="KW-0819">tRNA processing</keyword>
<dbReference type="Pfam" id="PF01171">
    <property type="entry name" value="ATP_bind_3"/>
    <property type="match status" value="1"/>
</dbReference>
<accession>A0A934SSA4</accession>
<dbReference type="AlphaFoldDB" id="A0A934SSA4"/>
<dbReference type="Pfam" id="PF11734">
    <property type="entry name" value="TilS_C"/>
    <property type="match status" value="1"/>
</dbReference>
<keyword evidence="6 8" id="KW-0067">ATP-binding</keyword>
<keyword evidence="5 8" id="KW-0547">Nucleotide-binding</keyword>
<dbReference type="EC" id="6.3.4.19" evidence="8"/>
<dbReference type="SUPFAM" id="SSF56037">
    <property type="entry name" value="PheT/TilS domain"/>
    <property type="match status" value="1"/>
</dbReference>
<comment type="subcellular location">
    <subcellularLocation>
        <location evidence="1 8">Cytoplasm</location>
    </subcellularLocation>
</comment>
<protein>
    <recommendedName>
        <fullName evidence="8">tRNA(Ile)-lysidine synthase</fullName>
        <ecNumber evidence="8">6.3.4.19</ecNumber>
    </recommendedName>
    <alternativeName>
        <fullName evidence="8">tRNA(Ile)-2-lysyl-cytidine synthase</fullName>
    </alternativeName>
    <alternativeName>
        <fullName evidence="8">tRNA(Ile)-lysidine synthetase</fullName>
    </alternativeName>
</protein>
<keyword evidence="2 8" id="KW-0963">Cytoplasm</keyword>
<dbReference type="CDD" id="cd01992">
    <property type="entry name" value="TilS_N"/>
    <property type="match status" value="1"/>
</dbReference>
<evidence type="ECO:0000256" key="7">
    <source>
        <dbReference type="ARBA" id="ARBA00048539"/>
    </source>
</evidence>
<evidence type="ECO:0000259" key="9">
    <source>
        <dbReference type="SMART" id="SM00977"/>
    </source>
</evidence>
<dbReference type="InterPro" id="IPR012094">
    <property type="entry name" value="tRNA_Ile_lys_synt"/>
</dbReference>
<feature type="binding site" evidence="8">
    <location>
        <begin position="46"/>
        <end position="51"/>
    </location>
    <ligand>
        <name>ATP</name>
        <dbReference type="ChEBI" id="CHEBI:30616"/>
    </ligand>
</feature>
<dbReference type="SMART" id="SM00977">
    <property type="entry name" value="TilS_C"/>
    <property type="match status" value="1"/>
</dbReference>
<dbReference type="SUPFAM" id="SSF82829">
    <property type="entry name" value="MesJ substrate recognition domain-like"/>
    <property type="match status" value="1"/>
</dbReference>
<dbReference type="PANTHER" id="PTHR43033:SF1">
    <property type="entry name" value="TRNA(ILE)-LYSIDINE SYNTHASE-RELATED"/>
    <property type="match status" value="1"/>
</dbReference>
<dbReference type="PANTHER" id="PTHR43033">
    <property type="entry name" value="TRNA(ILE)-LYSIDINE SYNTHASE-RELATED"/>
    <property type="match status" value="1"/>
</dbReference>
<evidence type="ECO:0000256" key="4">
    <source>
        <dbReference type="ARBA" id="ARBA00022694"/>
    </source>
</evidence>
<comment type="function">
    <text evidence="8">Ligates lysine onto the cytidine present at position 34 of the AUA codon-specific tRNA(Ile) that contains the anticodon CAU, in an ATP-dependent manner. Cytidine is converted to lysidine, thus changing the amino acid specificity of the tRNA from methionine to isoleucine.</text>
</comment>
<dbReference type="Gene3D" id="1.20.59.20">
    <property type="match status" value="1"/>
</dbReference>